<evidence type="ECO:0000313" key="2">
    <source>
        <dbReference type="EMBL" id="EIE89532.1"/>
    </source>
</evidence>
<gene>
    <name evidence="2" type="ORF">RO3G_14243</name>
</gene>
<dbReference type="InterPro" id="IPR010987">
    <property type="entry name" value="Glutathione-S-Trfase_C-like"/>
</dbReference>
<dbReference type="InterPro" id="IPR004045">
    <property type="entry name" value="Glutathione_S-Trfase_N"/>
</dbReference>
<dbReference type="InterPro" id="IPR036282">
    <property type="entry name" value="Glutathione-S-Trfase_C_sf"/>
</dbReference>
<dbReference type="InParanoid" id="I1CM52"/>
<sequence>MSSDKITFYNAIICPYAQRAAIALKEVGAEYEKVEIDLSNKPDCIAESLVIIDLLPKDPLKRAYIRYFIEIFSSKVNSEFFKFIFNIKEENARIEYEKNIGASFERLNELLVQQSPSGPYFLGNEYSLADIAVAPFVARIKGFNKLFLDGYEIEALKKFPRLAEFFDAITDRPSFKETYCGDQAYIDVLNKRFNIVKK</sequence>
<evidence type="ECO:0000259" key="1">
    <source>
        <dbReference type="PROSITE" id="PS50405"/>
    </source>
</evidence>
<dbReference type="PANTHER" id="PTHR43968:SF6">
    <property type="entry name" value="GLUTATHIONE S-TRANSFERASE OMEGA"/>
    <property type="match status" value="1"/>
</dbReference>
<evidence type="ECO:0000313" key="3">
    <source>
        <dbReference type="Proteomes" id="UP000009138"/>
    </source>
</evidence>
<reference evidence="2 3" key="1">
    <citation type="journal article" date="2009" name="PLoS Genet.">
        <title>Genomic analysis of the basal lineage fungus Rhizopus oryzae reveals a whole-genome duplication.</title>
        <authorList>
            <person name="Ma L.-J."/>
            <person name="Ibrahim A.S."/>
            <person name="Skory C."/>
            <person name="Grabherr M.G."/>
            <person name="Burger G."/>
            <person name="Butler M."/>
            <person name="Elias M."/>
            <person name="Idnurm A."/>
            <person name="Lang B.F."/>
            <person name="Sone T."/>
            <person name="Abe A."/>
            <person name="Calvo S.E."/>
            <person name="Corrochano L.M."/>
            <person name="Engels R."/>
            <person name="Fu J."/>
            <person name="Hansberg W."/>
            <person name="Kim J.-M."/>
            <person name="Kodira C.D."/>
            <person name="Koehrsen M.J."/>
            <person name="Liu B."/>
            <person name="Miranda-Saavedra D."/>
            <person name="O'Leary S."/>
            <person name="Ortiz-Castellanos L."/>
            <person name="Poulter R."/>
            <person name="Rodriguez-Romero J."/>
            <person name="Ruiz-Herrera J."/>
            <person name="Shen Y.-Q."/>
            <person name="Zeng Q."/>
            <person name="Galagan J."/>
            <person name="Birren B.W."/>
            <person name="Cuomo C.A."/>
            <person name="Wickes B.L."/>
        </authorList>
    </citation>
    <scope>NUCLEOTIDE SEQUENCE [LARGE SCALE GENOMIC DNA]</scope>
    <source>
        <strain evidence="3">RA 99-880 / ATCC MYA-4621 / FGSC 9543 / NRRL 43880</strain>
    </source>
</reference>
<dbReference type="PANTHER" id="PTHR43968">
    <property type="match status" value="1"/>
</dbReference>
<proteinExistence type="predicted"/>
<dbReference type="OrthoDB" id="202840at2759"/>
<dbReference type="RefSeq" id="XP_067524928.1">
    <property type="nucleotide sequence ID" value="XM_067668827.1"/>
</dbReference>
<dbReference type="SUPFAM" id="SSF52833">
    <property type="entry name" value="Thioredoxin-like"/>
    <property type="match status" value="1"/>
</dbReference>
<dbReference type="OMA" id="IPAWHAF"/>
<dbReference type="Proteomes" id="UP000009138">
    <property type="component" value="Unassembled WGS sequence"/>
</dbReference>
<dbReference type="Gene3D" id="3.40.30.10">
    <property type="entry name" value="Glutaredoxin"/>
    <property type="match status" value="1"/>
</dbReference>
<dbReference type="InterPro" id="IPR041695">
    <property type="entry name" value="GST_C_5"/>
</dbReference>
<keyword evidence="3" id="KW-1185">Reference proteome</keyword>
<dbReference type="Pfam" id="PF16865">
    <property type="entry name" value="GST_C_5"/>
    <property type="match status" value="1"/>
</dbReference>
<dbReference type="GeneID" id="93621208"/>
<dbReference type="SUPFAM" id="SSF47616">
    <property type="entry name" value="GST C-terminal domain-like"/>
    <property type="match status" value="1"/>
</dbReference>
<feature type="domain" description="GST C-terminal" evidence="1">
    <location>
        <begin position="58"/>
        <end position="188"/>
    </location>
</feature>
<dbReference type="VEuPathDB" id="FungiDB:RO3G_14243"/>
<dbReference type="GO" id="GO:0005737">
    <property type="term" value="C:cytoplasm"/>
    <property type="evidence" value="ECO:0007669"/>
    <property type="project" value="TreeGrafter"/>
</dbReference>
<dbReference type="InterPro" id="IPR036249">
    <property type="entry name" value="Thioredoxin-like_sf"/>
</dbReference>
<dbReference type="eggNOG" id="KOG0406">
    <property type="taxonomic scope" value="Eukaryota"/>
</dbReference>
<dbReference type="PROSITE" id="PS50405">
    <property type="entry name" value="GST_CTER"/>
    <property type="match status" value="1"/>
</dbReference>
<dbReference type="EMBL" id="CH476744">
    <property type="protein sequence ID" value="EIE89532.1"/>
    <property type="molecule type" value="Genomic_DNA"/>
</dbReference>
<organism evidence="2 3">
    <name type="scientific">Rhizopus delemar (strain RA 99-880 / ATCC MYA-4621 / FGSC 9543 / NRRL 43880)</name>
    <name type="common">Mucormycosis agent</name>
    <name type="synonym">Rhizopus arrhizus var. delemar</name>
    <dbReference type="NCBI Taxonomy" id="246409"/>
    <lineage>
        <taxon>Eukaryota</taxon>
        <taxon>Fungi</taxon>
        <taxon>Fungi incertae sedis</taxon>
        <taxon>Mucoromycota</taxon>
        <taxon>Mucoromycotina</taxon>
        <taxon>Mucoromycetes</taxon>
        <taxon>Mucorales</taxon>
        <taxon>Mucorineae</taxon>
        <taxon>Rhizopodaceae</taxon>
        <taxon>Rhizopus</taxon>
    </lineage>
</organism>
<dbReference type="STRING" id="246409.I1CM52"/>
<dbReference type="CDD" id="cd00299">
    <property type="entry name" value="GST_C_family"/>
    <property type="match status" value="1"/>
</dbReference>
<dbReference type="AlphaFoldDB" id="I1CM52"/>
<name>I1CM52_RHIO9</name>
<dbReference type="Pfam" id="PF02798">
    <property type="entry name" value="GST_N"/>
    <property type="match status" value="1"/>
</dbReference>
<accession>I1CM52</accession>
<dbReference type="Gene3D" id="1.20.1050.10">
    <property type="match status" value="1"/>
</dbReference>
<dbReference type="InterPro" id="IPR050983">
    <property type="entry name" value="GST_Omega/HSP26"/>
</dbReference>
<protein>
    <recommendedName>
        <fullName evidence="1">GST C-terminal domain-containing protein</fullName>
    </recommendedName>
</protein>